<dbReference type="Proteomes" id="UP000593576">
    <property type="component" value="Unassembled WGS sequence"/>
</dbReference>
<sequence length="68" mass="7617">MGYDGVRIQSNSMEVVKPIQDSSPPSWNNALVRSIQHLLGSRLDKRAASSVCDPIMRAQFAISWVWTN</sequence>
<accession>A0A7J9N6E8</accession>
<proteinExistence type="predicted"/>
<evidence type="ECO:0008006" key="3">
    <source>
        <dbReference type="Google" id="ProtNLM"/>
    </source>
</evidence>
<name>A0A7J9N6E8_GOSSC</name>
<dbReference type="AlphaFoldDB" id="A0A7J9N6E8"/>
<evidence type="ECO:0000313" key="2">
    <source>
        <dbReference type="Proteomes" id="UP000593576"/>
    </source>
</evidence>
<comment type="caution">
    <text evidence="1">The sequence shown here is derived from an EMBL/GenBank/DDBJ whole genome shotgun (WGS) entry which is preliminary data.</text>
</comment>
<gene>
    <name evidence="1" type="ORF">Goshw_016813</name>
</gene>
<keyword evidence="2" id="KW-1185">Reference proteome</keyword>
<evidence type="ECO:0000313" key="1">
    <source>
        <dbReference type="EMBL" id="MBA0878159.1"/>
    </source>
</evidence>
<feature type="non-terminal residue" evidence="1">
    <location>
        <position position="68"/>
    </location>
</feature>
<reference evidence="1 2" key="1">
    <citation type="journal article" date="2019" name="Genome Biol. Evol.">
        <title>Insights into the evolution of the New World diploid cottons (Gossypium, subgenus Houzingenia) based on genome sequencing.</title>
        <authorList>
            <person name="Grover C.E."/>
            <person name="Arick M.A. 2nd"/>
            <person name="Thrash A."/>
            <person name="Conover J.L."/>
            <person name="Sanders W.S."/>
            <person name="Peterson D.G."/>
            <person name="Frelichowski J.E."/>
            <person name="Scheffler J.A."/>
            <person name="Scheffler B.E."/>
            <person name="Wendel J.F."/>
        </authorList>
    </citation>
    <scope>NUCLEOTIDE SEQUENCE [LARGE SCALE GENOMIC DNA]</scope>
    <source>
        <strain evidence="1">1</strain>
        <tissue evidence="1">Leaf</tissue>
    </source>
</reference>
<organism evidence="1 2">
    <name type="scientific">Gossypium schwendimanii</name>
    <name type="common">Cotton</name>
    <dbReference type="NCBI Taxonomy" id="34291"/>
    <lineage>
        <taxon>Eukaryota</taxon>
        <taxon>Viridiplantae</taxon>
        <taxon>Streptophyta</taxon>
        <taxon>Embryophyta</taxon>
        <taxon>Tracheophyta</taxon>
        <taxon>Spermatophyta</taxon>
        <taxon>Magnoliopsida</taxon>
        <taxon>eudicotyledons</taxon>
        <taxon>Gunneridae</taxon>
        <taxon>Pentapetalae</taxon>
        <taxon>rosids</taxon>
        <taxon>malvids</taxon>
        <taxon>Malvales</taxon>
        <taxon>Malvaceae</taxon>
        <taxon>Malvoideae</taxon>
        <taxon>Gossypium</taxon>
    </lineage>
</organism>
<protein>
    <recommendedName>
        <fullName evidence="3">RNase H type-1 domain-containing protein</fullName>
    </recommendedName>
</protein>
<dbReference type="EMBL" id="JABFAF010270736">
    <property type="protein sequence ID" value="MBA0878159.1"/>
    <property type="molecule type" value="Genomic_DNA"/>
</dbReference>